<proteinExistence type="predicted"/>
<dbReference type="GO" id="GO:0051607">
    <property type="term" value="P:defense response to virus"/>
    <property type="evidence" value="ECO:0007669"/>
    <property type="project" value="UniProtKB-KW"/>
</dbReference>
<dbReference type="Pfam" id="PF03787">
    <property type="entry name" value="RAMPs"/>
    <property type="match status" value="1"/>
</dbReference>
<dbReference type="HOGENOM" id="CLU_047795_0_0_9"/>
<sequence>MYKDKETIYIKAISPIHAGSGQSLTSVDMPIQRESHSNIPKIEGSSLKGSVKHNVYHKLRVNKDNKKEEHKLFEKMFGSEDGNDCASAISITDAKLLLFPMRSAIDIYKLITCPYVLKRWKEETNQSFEDSILENIEDGHCVINQNSPLLSNDKVMLEEYIFEARKEDLSILFNGSFENLQINKVVILSDSDFIDMVTMYTEVITRNKINVETGTAQGTGLFSEEYLPAETVMYFSVLESAFYKGEEEVLKYFNENIGGIFQVGGNETIGKGIVKVINHDLLKGVTE</sequence>
<evidence type="ECO:0000256" key="1">
    <source>
        <dbReference type="ARBA" id="ARBA00023118"/>
    </source>
</evidence>
<dbReference type="PANTHER" id="PTHR36700:SF1">
    <property type="entry name" value="CRISPR SYSTEM CMR SUBUNIT CMR4"/>
    <property type="match status" value="1"/>
</dbReference>
<reference evidence="4" key="1">
    <citation type="submission" date="2007-06" db="EMBL/GenBank/DDBJ databases">
        <authorList>
            <person name="Brinkac L.M."/>
            <person name="Daugherty S."/>
            <person name="Dodson R.J."/>
            <person name="Madupu R."/>
            <person name="Brown J.L."/>
            <person name="Bruce D."/>
            <person name="Detter C."/>
            <person name="Munk C."/>
            <person name="Smith L.A."/>
            <person name="Smith T.J."/>
            <person name="White O."/>
            <person name="Brettin T.S."/>
        </authorList>
    </citation>
    <scope>NUCLEOTIDE SEQUENCE [LARGE SCALE GENOMIC DNA]</scope>
    <source>
        <strain evidence="4">Langeland / NCTC 10281 / Type F</strain>
    </source>
</reference>
<dbReference type="Proteomes" id="UP000002410">
    <property type="component" value="Chromosome"/>
</dbReference>
<feature type="domain" description="CRISPR type III-associated protein" evidence="2">
    <location>
        <begin position="10"/>
        <end position="275"/>
    </location>
</feature>
<organism evidence="3 4">
    <name type="scientific">Clostridium botulinum (strain Langeland / NCTC 10281 / Type F)</name>
    <dbReference type="NCBI Taxonomy" id="441772"/>
    <lineage>
        <taxon>Bacteria</taxon>
        <taxon>Bacillati</taxon>
        <taxon>Bacillota</taxon>
        <taxon>Clostridia</taxon>
        <taxon>Eubacteriales</taxon>
        <taxon>Clostridiaceae</taxon>
        <taxon>Clostridium</taxon>
    </lineage>
</organism>
<evidence type="ECO:0000313" key="3">
    <source>
        <dbReference type="EMBL" id="ABS42032.1"/>
    </source>
</evidence>
<gene>
    <name evidence="3" type="primary">cmr4</name>
    <name evidence="3" type="ordered locus">CLI_2217</name>
</gene>
<dbReference type="InterPro" id="IPR005537">
    <property type="entry name" value="RAMP_III_fam"/>
</dbReference>
<dbReference type="PANTHER" id="PTHR36700">
    <property type="entry name" value="CRISPR SYSTEM CMR SUBUNIT CMR4"/>
    <property type="match status" value="1"/>
</dbReference>
<name>A7GFA7_CLOBL</name>
<dbReference type="RefSeq" id="WP_012100152.1">
    <property type="nucleotide sequence ID" value="NC_009699.1"/>
</dbReference>
<dbReference type="EMBL" id="CP000728">
    <property type="protein sequence ID" value="ABS42032.1"/>
    <property type="molecule type" value="Genomic_DNA"/>
</dbReference>
<protein>
    <submittedName>
        <fullName evidence="3">CRISPR-associated RAMP protein, Cmr4 family</fullName>
    </submittedName>
</protein>
<dbReference type="KEGG" id="cbf:CLI_2217"/>
<dbReference type="InterPro" id="IPR013410">
    <property type="entry name" value="CRISPR-assoc_RAMP_Cmr4"/>
</dbReference>
<keyword evidence="1" id="KW-0051">Antiviral defense</keyword>
<dbReference type="AlphaFoldDB" id="A7GFA7"/>
<evidence type="ECO:0000313" key="4">
    <source>
        <dbReference type="Proteomes" id="UP000002410"/>
    </source>
</evidence>
<evidence type="ECO:0000259" key="2">
    <source>
        <dbReference type="Pfam" id="PF03787"/>
    </source>
</evidence>
<dbReference type="NCBIfam" id="TIGR02580">
    <property type="entry name" value="cas_RAMP_Cmr4"/>
    <property type="match status" value="1"/>
</dbReference>
<accession>A7GFA7</accession>